<proteinExistence type="predicted"/>
<dbReference type="AlphaFoldDB" id="A0A516SCH6"/>
<dbReference type="RefSeq" id="WP_143856774.1">
    <property type="nucleotide sequence ID" value="NZ_CP041730.1"/>
</dbReference>
<dbReference type="Proteomes" id="UP000317550">
    <property type="component" value="Chromosome"/>
</dbReference>
<reference evidence="2" key="1">
    <citation type="submission" date="2019-07" db="EMBL/GenBank/DDBJ databases">
        <title>Chitinimonas sp. nov., isolated from Ny-Alesund, arctica soil.</title>
        <authorList>
            <person name="Xu Q."/>
            <person name="Peng F."/>
        </authorList>
    </citation>
    <scope>NUCLEOTIDE SEQUENCE [LARGE SCALE GENOMIC DNA]</scope>
    <source>
        <strain evidence="2">R3-44</strain>
    </source>
</reference>
<sequence length="82" mass="9691">MNRLWLQEIPQIPINILENSCPAAGLFLIVRINLMPLSLYAVYPGQKSLWIFRFSEEFYLNCENLYMLSKNNKSYRVMEDAD</sequence>
<accession>A0A516SCH6</accession>
<evidence type="ECO:0000313" key="2">
    <source>
        <dbReference type="Proteomes" id="UP000317550"/>
    </source>
</evidence>
<gene>
    <name evidence="1" type="ORF">FNU76_05525</name>
</gene>
<dbReference type="KEGG" id="cari:FNU76_05525"/>
<organism evidence="1 2">
    <name type="scientific">Chitinimonas arctica</name>
    <dbReference type="NCBI Taxonomy" id="2594795"/>
    <lineage>
        <taxon>Bacteria</taxon>
        <taxon>Pseudomonadati</taxon>
        <taxon>Pseudomonadota</taxon>
        <taxon>Betaproteobacteria</taxon>
        <taxon>Neisseriales</taxon>
        <taxon>Chitinibacteraceae</taxon>
        <taxon>Chitinimonas</taxon>
    </lineage>
</organism>
<evidence type="ECO:0000313" key="1">
    <source>
        <dbReference type="EMBL" id="QDQ25851.1"/>
    </source>
</evidence>
<name>A0A516SCH6_9NEIS</name>
<keyword evidence="2" id="KW-1185">Reference proteome</keyword>
<dbReference type="EMBL" id="CP041730">
    <property type="protein sequence ID" value="QDQ25851.1"/>
    <property type="molecule type" value="Genomic_DNA"/>
</dbReference>
<protein>
    <submittedName>
        <fullName evidence="1">Uncharacterized protein</fullName>
    </submittedName>
</protein>